<evidence type="ECO:0000313" key="4">
    <source>
        <dbReference type="Proteomes" id="UP000626148"/>
    </source>
</evidence>
<dbReference type="InterPro" id="IPR036277">
    <property type="entry name" value="SMC_hinge_sf"/>
</dbReference>
<reference evidence="3" key="2">
    <citation type="submission" date="2020-09" db="EMBL/GenBank/DDBJ databases">
        <authorList>
            <person name="Sun Q."/>
            <person name="Kim S."/>
        </authorList>
    </citation>
    <scope>NUCLEOTIDE SEQUENCE</scope>
    <source>
        <strain evidence="3">KCTC 22169</strain>
    </source>
</reference>
<dbReference type="EMBL" id="BMXR01000009">
    <property type="protein sequence ID" value="GGX64414.1"/>
    <property type="molecule type" value="Genomic_DNA"/>
</dbReference>
<gene>
    <name evidence="3" type="ORF">GCM10007392_35220</name>
</gene>
<dbReference type="Pfam" id="PF13555">
    <property type="entry name" value="AAA_29"/>
    <property type="match status" value="1"/>
</dbReference>
<dbReference type="GO" id="GO:0005694">
    <property type="term" value="C:chromosome"/>
    <property type="evidence" value="ECO:0007669"/>
    <property type="project" value="InterPro"/>
</dbReference>
<evidence type="ECO:0000256" key="2">
    <source>
        <dbReference type="SAM" id="Coils"/>
    </source>
</evidence>
<dbReference type="GO" id="GO:0000731">
    <property type="term" value="P:DNA synthesis involved in DNA repair"/>
    <property type="evidence" value="ECO:0007669"/>
    <property type="project" value="TreeGrafter"/>
</dbReference>
<proteinExistence type="predicted"/>
<dbReference type="Gene3D" id="3.40.50.300">
    <property type="entry name" value="P-loop containing nucleotide triphosphate hydrolases"/>
    <property type="match status" value="2"/>
</dbReference>
<dbReference type="GO" id="GO:0051276">
    <property type="term" value="P:chromosome organization"/>
    <property type="evidence" value="ECO:0007669"/>
    <property type="project" value="InterPro"/>
</dbReference>
<accession>A0A918KIL8</accession>
<sequence>MFLKKFIYVNWGNIPLLEFDFGPINLLSGGNGSGKTTAADAIQTVMTAAHDTLFHFNPGQDEATQRGRGKQVRTLASYVLGCDDGSYARPDGAVGYLAAVFHPTQGEPAEPFTAVIGVSAYLDKAGAQPVARQGDLLYMITPGEQLTQSDFVIESDDGRSVVTLDKIVGRLKGQGLDVEKYDTKKQYLRRLYSAIRGRSDAVSEREAINAARAFSRFMAYKPVRSINAFVAQEILEQKDLGEAIRTVSDLMKTISGMEAEANRLKETIDRLVGGRTQADQYIQQWIEYNVADYIAAKARFVKDQKRYLQAKNEQQALLQERDGVHSELEVTEQRRDQTHEQLVSLEAQRRGVGALQDKDKFERAIEENNRKLIQQAEPLLKQDEWLQRSIDASSHIQQALLKTSLATELPELGGKALGQLAKEVMQHSRSPVDFRSLMNRDWIDISPLEQHLDEVLAQQRVFNRWRDTWFSEEHSTSGVSLRDQLQRLQDRREQRLTQLRQSLTRKQQDIDSLEGQQLNYPPHVRAAIDAIRREWPDADPRVLCDHVEIKDPEWQSALEGYIGGARFAILVEPEYEARAIQTVRNLPKDNRARVIQGSKAKGDADRIKLPSNSIIHLMAFDHSVARTYLTASYGLVEQCSDAEELKRTRRGVTRNGLGSGAYAMYRCDMPVANLVFGQGARERALEAKKEELMTLAAQANELQDQVGEVRDLYRAVNQLAHLSHADLMREMLETQRALRTAEQSLTALDLSDTSGLEAEYQSVNQQLKELDNRIRELIERRGSLGERIETLSRQCKALSDQQEDTELRSEQKEQSLRDIVSVWPEFDVEARLFDADETADSADPEIQENLRKSLEGELNARAHELEQLLKDHNQDCQPQDAIALDLNYSELHSADFFQGIVSLRRQVDQVHNRLKNNILVEKVDNLTALKDSFNNAFVTNLCHAIYQSINDGKRVLEDLNKELEHHRFGADRERYWFDWDWVPEYKEYWHFFDEVIKSPSLGEGQTLFDTELSQRSARIRDQLMEMLLDDDEQKALRELERISDYRNYRNYEIYKQPDGKQPIALSQYGTGSGGQLETPAYIIRSAAITSAFRFNEGDSQLRMVLVDEAFSKMDETRSKEVIRYLTESLGLQLLFIMPTSKSGPFMDMISNQFVFSKVPLAGANRIGELNTRVLVDRQKCNQDKIKTLWANHRKVIRQQAELDFMADVE</sequence>
<feature type="coiled-coil region" evidence="2">
    <location>
        <begin position="682"/>
        <end position="808"/>
    </location>
</feature>
<keyword evidence="1 2" id="KW-0175">Coiled coil</keyword>
<dbReference type="RefSeq" id="WP_189611117.1">
    <property type="nucleotide sequence ID" value="NZ_BMXR01000009.1"/>
</dbReference>
<dbReference type="PANTHER" id="PTHR32182:SF0">
    <property type="entry name" value="DNA REPLICATION AND REPAIR PROTEIN RECF"/>
    <property type="match status" value="1"/>
</dbReference>
<dbReference type="SUPFAM" id="SSF52540">
    <property type="entry name" value="P-loop containing nucleoside triphosphate hydrolases"/>
    <property type="match status" value="1"/>
</dbReference>
<reference evidence="3" key="1">
    <citation type="journal article" date="2014" name="Int. J. Syst. Evol. Microbiol.">
        <title>Complete genome sequence of Corynebacterium casei LMG S-19264T (=DSM 44701T), isolated from a smear-ripened cheese.</title>
        <authorList>
            <consortium name="US DOE Joint Genome Institute (JGI-PGF)"/>
            <person name="Walter F."/>
            <person name="Albersmeier A."/>
            <person name="Kalinowski J."/>
            <person name="Ruckert C."/>
        </authorList>
    </citation>
    <scope>NUCLEOTIDE SEQUENCE</scope>
    <source>
        <strain evidence="3">KCTC 22169</strain>
    </source>
</reference>
<dbReference type="Proteomes" id="UP000626148">
    <property type="component" value="Unassembled WGS sequence"/>
</dbReference>
<protein>
    <recommendedName>
        <fullName evidence="5">P-loop containing region of AAA domain-containing protein</fullName>
    </recommendedName>
</protein>
<dbReference type="SUPFAM" id="SSF75553">
    <property type="entry name" value="Smc hinge domain"/>
    <property type="match status" value="1"/>
</dbReference>
<keyword evidence="4" id="KW-1185">Reference proteome</keyword>
<dbReference type="PANTHER" id="PTHR32182">
    <property type="entry name" value="DNA REPLICATION AND REPAIR PROTEIN RECF"/>
    <property type="match status" value="1"/>
</dbReference>
<evidence type="ECO:0000256" key="1">
    <source>
        <dbReference type="ARBA" id="ARBA00023054"/>
    </source>
</evidence>
<dbReference type="GO" id="GO:0005524">
    <property type="term" value="F:ATP binding"/>
    <property type="evidence" value="ECO:0007669"/>
    <property type="project" value="InterPro"/>
</dbReference>
<name>A0A918KIL8_9GAMM</name>
<dbReference type="Pfam" id="PF13558">
    <property type="entry name" value="SbcC_Walker_B"/>
    <property type="match status" value="1"/>
</dbReference>
<feature type="coiled-coil region" evidence="2">
    <location>
        <begin position="482"/>
        <end position="516"/>
    </location>
</feature>
<comment type="caution">
    <text evidence="3">The sequence shown here is derived from an EMBL/GenBank/DDBJ whole genome shotgun (WGS) entry which is preliminary data.</text>
</comment>
<organism evidence="3 4">
    <name type="scientific">Saccharospirillum salsuginis</name>
    <dbReference type="NCBI Taxonomy" id="418750"/>
    <lineage>
        <taxon>Bacteria</taxon>
        <taxon>Pseudomonadati</taxon>
        <taxon>Pseudomonadota</taxon>
        <taxon>Gammaproteobacteria</taxon>
        <taxon>Oceanospirillales</taxon>
        <taxon>Saccharospirillaceae</taxon>
        <taxon>Saccharospirillum</taxon>
    </lineage>
</organism>
<evidence type="ECO:0008006" key="5">
    <source>
        <dbReference type="Google" id="ProtNLM"/>
    </source>
</evidence>
<dbReference type="AlphaFoldDB" id="A0A918KIL8"/>
<dbReference type="GO" id="GO:0006302">
    <property type="term" value="P:double-strand break repair"/>
    <property type="evidence" value="ECO:0007669"/>
    <property type="project" value="TreeGrafter"/>
</dbReference>
<dbReference type="InterPro" id="IPR027417">
    <property type="entry name" value="P-loop_NTPase"/>
</dbReference>
<evidence type="ECO:0000313" key="3">
    <source>
        <dbReference type="EMBL" id="GGX64414.1"/>
    </source>
</evidence>